<dbReference type="Pfam" id="PF01321">
    <property type="entry name" value="Creatinase_N"/>
    <property type="match status" value="1"/>
</dbReference>
<dbReference type="AlphaFoldDB" id="G7DT24"/>
<feature type="domain" description="Creatinase N-terminal" evidence="8">
    <location>
        <begin position="132"/>
        <end position="264"/>
    </location>
</feature>
<sequence>MLRLGTRLRNCRSSTQASPLAFVLQAEHRVVRKPWQRSRSTGEPGSDSVSSSHYTTTEQLEALPASDFLQKDGRDRSHIRTEAELLQSVPRFRTVTRQEHRARIESLQRPTAPIDTMGAVVKPGGPVKTNDRIKALRSLLAQHALTAYVVPAEDAHASEYSCAADKRREFISGFSGSAGTVVVTEKEACLFTDGRYFLQASQQLDTDWTLMRSGEPDVPTWQEYLGKLPPNAQVGIDPTLISAADAKTISASLTSKSSQLVSLAKNLVDELWTDRPQRPENPLTVIPDSLAGRSAAEKIANMRKDLEKRKADALVVSMLDEVAWLFNLRGSDIPYNPVFFAYALVTPSEVSLFVDADKVPEEVKHELPTEVSIRPYDEIFSRLEGLASSLREGAKVVIGNKTSLALATAAGTQNVDIVQSPIAEAKAIKNEVELEGFRESHIRDGAALVAYFAWLEEQLASGAELKESAAADKLEDLRSKLPRYKGLSFTTISSTGPNAAIIHYSPDPESCATIDKDQIYLCDSGAQFEDGTTDVTRTLHFGKATDEERHAFTRVLQGHISIDSAVFPKGTTGYVLDAFARRALWADGLDYRHGTGHGVGHALNVHEGPAGIGTRLAYNETALKAGMVLSNEPGFYKDGSFGIRIENLVIVKDVKARYNFGNKGSLGFERITMCPIQTSLIDKSLLTPQEVQWVNEYHKEVLEKLSPLLKDSDPRAYKWLQRETKPF</sequence>
<dbReference type="InterPro" id="IPR050422">
    <property type="entry name" value="X-Pro_aminopeptidase_P"/>
</dbReference>
<dbReference type="PANTHER" id="PTHR43763:SF6">
    <property type="entry name" value="XAA-PRO AMINOPEPTIDASE 1"/>
    <property type="match status" value="1"/>
</dbReference>
<evidence type="ECO:0000256" key="4">
    <source>
        <dbReference type="ARBA" id="ARBA00022801"/>
    </source>
</evidence>
<dbReference type="eggNOG" id="KOG2413">
    <property type="taxonomic scope" value="Eukaryota"/>
</dbReference>
<evidence type="ECO:0000313" key="11">
    <source>
        <dbReference type="Proteomes" id="UP000009131"/>
    </source>
</evidence>
<comment type="cofactor">
    <cofactor evidence="1">
        <name>Mn(2+)</name>
        <dbReference type="ChEBI" id="CHEBI:29035"/>
    </cofactor>
</comment>
<dbReference type="InterPro" id="IPR033740">
    <property type="entry name" value="Pept_M24B"/>
</dbReference>
<evidence type="ECO:0000256" key="5">
    <source>
        <dbReference type="ARBA" id="ARBA00023211"/>
    </source>
</evidence>
<dbReference type="FunFam" id="3.90.230.10:FF:000007">
    <property type="entry name" value="Xaa-Pro aminopeptidase P"/>
    <property type="match status" value="1"/>
</dbReference>
<evidence type="ECO:0000259" key="9">
    <source>
        <dbReference type="Pfam" id="PF16188"/>
    </source>
</evidence>
<dbReference type="PANTHER" id="PTHR43763">
    <property type="entry name" value="XAA-PRO AMINOPEPTIDASE 1"/>
    <property type="match status" value="1"/>
</dbReference>
<dbReference type="FunCoup" id="G7DT24">
    <property type="interactions" value="366"/>
</dbReference>
<comment type="caution">
    <text evidence="10">The sequence shown here is derived from an EMBL/GenBank/DDBJ whole genome shotgun (WGS) entry which is preliminary data.</text>
</comment>
<dbReference type="Pfam" id="PF16188">
    <property type="entry name" value="Peptidase_M24_C"/>
    <property type="match status" value="1"/>
</dbReference>
<organism evidence="10 11">
    <name type="scientific">Mixia osmundae (strain CBS 9802 / IAM 14324 / JCM 22182 / KY 12970)</name>
    <dbReference type="NCBI Taxonomy" id="764103"/>
    <lineage>
        <taxon>Eukaryota</taxon>
        <taxon>Fungi</taxon>
        <taxon>Dikarya</taxon>
        <taxon>Basidiomycota</taxon>
        <taxon>Pucciniomycotina</taxon>
        <taxon>Mixiomycetes</taxon>
        <taxon>Mixiales</taxon>
        <taxon>Mixiaceae</taxon>
        <taxon>Mixia</taxon>
    </lineage>
</organism>
<evidence type="ECO:0000256" key="2">
    <source>
        <dbReference type="ARBA" id="ARBA00008766"/>
    </source>
</evidence>
<keyword evidence="3" id="KW-0479">Metal-binding</keyword>
<evidence type="ECO:0000259" key="7">
    <source>
        <dbReference type="Pfam" id="PF00557"/>
    </source>
</evidence>
<dbReference type="GO" id="GO:0005737">
    <property type="term" value="C:cytoplasm"/>
    <property type="evidence" value="ECO:0007669"/>
    <property type="project" value="UniProtKB-ARBA"/>
</dbReference>
<dbReference type="InterPro" id="IPR036005">
    <property type="entry name" value="Creatinase/aminopeptidase-like"/>
</dbReference>
<dbReference type="CDD" id="cd01085">
    <property type="entry name" value="APP"/>
    <property type="match status" value="1"/>
</dbReference>
<reference evidence="10 11" key="1">
    <citation type="journal article" date="2011" name="J. Gen. Appl. Microbiol.">
        <title>Draft genome sequencing of the enigmatic basidiomycete Mixia osmundae.</title>
        <authorList>
            <person name="Nishida H."/>
            <person name="Nagatsuka Y."/>
            <person name="Sugiyama J."/>
        </authorList>
    </citation>
    <scope>NUCLEOTIDE SEQUENCE [LARGE SCALE GENOMIC DNA]</scope>
    <source>
        <strain evidence="11">CBS 9802 / IAM 14324 / JCM 22182 / KY 12970</strain>
    </source>
</reference>
<evidence type="ECO:0000256" key="1">
    <source>
        <dbReference type="ARBA" id="ARBA00001936"/>
    </source>
</evidence>
<dbReference type="Gene3D" id="3.40.350.10">
    <property type="entry name" value="Creatinase/prolidase N-terminal domain"/>
    <property type="match status" value="2"/>
</dbReference>
<dbReference type="HOGENOM" id="CLU_011781_2_4_1"/>
<dbReference type="GO" id="GO:0046872">
    <property type="term" value="F:metal ion binding"/>
    <property type="evidence" value="ECO:0007669"/>
    <property type="project" value="UniProtKB-KW"/>
</dbReference>
<dbReference type="MEROPS" id="M24.009"/>
<feature type="domain" description="Peptidase M24" evidence="7">
    <location>
        <begin position="436"/>
        <end position="652"/>
    </location>
</feature>
<evidence type="ECO:0000256" key="6">
    <source>
        <dbReference type="SAM" id="MobiDB-lite"/>
    </source>
</evidence>
<dbReference type="InParanoid" id="G7DT24"/>
<feature type="domain" description="Peptidase M24 C-terminal" evidence="9">
    <location>
        <begin position="666"/>
        <end position="727"/>
    </location>
</feature>
<dbReference type="Pfam" id="PF00557">
    <property type="entry name" value="Peptidase_M24"/>
    <property type="match status" value="1"/>
</dbReference>
<dbReference type="SUPFAM" id="SSF53092">
    <property type="entry name" value="Creatinase/prolidase N-terminal domain"/>
    <property type="match status" value="1"/>
</dbReference>
<dbReference type="Proteomes" id="UP000009131">
    <property type="component" value="Unassembled WGS sequence"/>
</dbReference>
<proteinExistence type="inferred from homology"/>
<dbReference type="InterPro" id="IPR029149">
    <property type="entry name" value="Creatin/AminoP/Spt16_N"/>
</dbReference>
<evidence type="ECO:0000256" key="3">
    <source>
        <dbReference type="ARBA" id="ARBA00022723"/>
    </source>
</evidence>
<comment type="similarity">
    <text evidence="2">Belongs to the peptidase M24B family.</text>
</comment>
<dbReference type="EMBL" id="BABT02000025">
    <property type="protein sequence ID" value="GAA93903.1"/>
    <property type="molecule type" value="Genomic_DNA"/>
</dbReference>
<keyword evidence="4" id="KW-0378">Hydrolase</keyword>
<dbReference type="InterPro" id="IPR000587">
    <property type="entry name" value="Creatinase_N"/>
</dbReference>
<gene>
    <name evidence="10" type="primary">Mo00549</name>
    <name evidence="10" type="ORF">E5Q_00549</name>
</gene>
<dbReference type="FunFam" id="3.40.350.10:FF:000003">
    <property type="entry name" value="Xaa-pro aminopeptidase P"/>
    <property type="match status" value="1"/>
</dbReference>
<evidence type="ECO:0000313" key="10">
    <source>
        <dbReference type="EMBL" id="GAA93903.1"/>
    </source>
</evidence>
<name>G7DT24_MIXOS</name>
<keyword evidence="11" id="KW-1185">Reference proteome</keyword>
<dbReference type="OrthoDB" id="9995434at2759"/>
<evidence type="ECO:0000259" key="8">
    <source>
        <dbReference type="Pfam" id="PF01321"/>
    </source>
</evidence>
<dbReference type="Gene3D" id="3.90.230.10">
    <property type="entry name" value="Creatinase/methionine aminopeptidase superfamily"/>
    <property type="match status" value="1"/>
</dbReference>
<reference evidence="10 11" key="2">
    <citation type="journal article" date="2012" name="Open Biol.">
        <title>Characteristics of nucleosomes and linker DNA regions on the genome of the basidiomycete Mixia osmundae revealed by mono- and dinucleosome mapping.</title>
        <authorList>
            <person name="Nishida H."/>
            <person name="Kondo S."/>
            <person name="Matsumoto T."/>
            <person name="Suzuki Y."/>
            <person name="Yoshikawa H."/>
            <person name="Taylor T.D."/>
            <person name="Sugiyama J."/>
        </authorList>
    </citation>
    <scope>NUCLEOTIDE SEQUENCE [LARGE SCALE GENOMIC DNA]</scope>
    <source>
        <strain evidence="11">CBS 9802 / IAM 14324 / JCM 22182 / KY 12970</strain>
    </source>
</reference>
<dbReference type="InterPro" id="IPR032416">
    <property type="entry name" value="Peptidase_M24_C"/>
</dbReference>
<feature type="region of interest" description="Disordered" evidence="6">
    <location>
        <begin position="33"/>
        <end position="71"/>
    </location>
</feature>
<dbReference type="Pfam" id="PF16189">
    <property type="entry name" value="Creatinase_N_2"/>
    <property type="match status" value="1"/>
</dbReference>
<accession>G7DT24</accession>
<protein>
    <recommendedName>
        <fullName evidence="12">Xaa-Pro aminopeptidase P</fullName>
    </recommendedName>
</protein>
<dbReference type="GO" id="GO:0070006">
    <property type="term" value="F:metalloaminopeptidase activity"/>
    <property type="evidence" value="ECO:0007669"/>
    <property type="project" value="InterPro"/>
</dbReference>
<feature type="compositionally biased region" description="Polar residues" evidence="6">
    <location>
        <begin position="37"/>
        <end position="59"/>
    </location>
</feature>
<dbReference type="InterPro" id="IPR000994">
    <property type="entry name" value="Pept_M24"/>
</dbReference>
<dbReference type="STRING" id="764103.G7DT24"/>
<dbReference type="SUPFAM" id="SSF55920">
    <property type="entry name" value="Creatinase/aminopeptidase"/>
    <property type="match status" value="1"/>
</dbReference>
<keyword evidence="5" id="KW-0464">Manganese</keyword>
<dbReference type="OMA" id="EPGMILS"/>
<evidence type="ECO:0008006" key="12">
    <source>
        <dbReference type="Google" id="ProtNLM"/>
    </source>
</evidence>
<dbReference type="RefSeq" id="XP_014571344.1">
    <property type="nucleotide sequence ID" value="XM_014715858.1"/>
</dbReference>